<protein>
    <recommendedName>
        <fullName evidence="1">SprT-like domain-containing protein</fullName>
    </recommendedName>
</protein>
<comment type="caution">
    <text evidence="2">The sequence shown here is derived from an EMBL/GenBank/DDBJ whole genome shotgun (WGS) entry which is preliminary data.</text>
</comment>
<dbReference type="PATRIC" id="fig|1229783.3.peg.1569"/>
<dbReference type="Pfam" id="PF17283">
    <property type="entry name" value="Zn_ribbon_SprT"/>
    <property type="match status" value="1"/>
</dbReference>
<dbReference type="Pfam" id="PF10263">
    <property type="entry name" value="SprT-like"/>
    <property type="match status" value="1"/>
</dbReference>
<sequence length="113" mass="13792">MLKSHNIEINPKQYQVYKEQAVKEIVLHELCHYHLHLEGKGYQHRDQDFKQLCKKVGAKRHCKPTEEYEDRVNYIYQCLNCKRTFKRIRKVNTRKMRCGRCKGKLIIKEHVHR</sequence>
<dbReference type="EMBL" id="AMSQ01000012">
    <property type="protein sequence ID" value="EKU47123.1"/>
    <property type="molecule type" value="Genomic_DNA"/>
</dbReference>
<organism evidence="2 3">
    <name type="scientific">Staphylococcus massiliensis S46</name>
    <dbReference type="NCBI Taxonomy" id="1229783"/>
    <lineage>
        <taxon>Bacteria</taxon>
        <taxon>Bacillati</taxon>
        <taxon>Bacillota</taxon>
        <taxon>Bacilli</taxon>
        <taxon>Bacillales</taxon>
        <taxon>Staphylococcaceae</taxon>
        <taxon>Staphylococcus</taxon>
    </lineage>
</organism>
<keyword evidence="3" id="KW-1185">Reference proteome</keyword>
<dbReference type="Proteomes" id="UP000009885">
    <property type="component" value="Unassembled WGS sequence"/>
</dbReference>
<dbReference type="STRING" id="1229783.C273_07782"/>
<evidence type="ECO:0000313" key="2">
    <source>
        <dbReference type="EMBL" id="EKU47123.1"/>
    </source>
</evidence>
<dbReference type="NCBIfam" id="NF003339">
    <property type="entry name" value="PRK04351.1"/>
    <property type="match status" value="1"/>
</dbReference>
<reference evidence="2 3" key="1">
    <citation type="journal article" date="2013" name="Genome Announc.">
        <title>Genome Sequence of Staphylococcus massiliensis Strain S46, Isolated from the Surface of Healthy Human Skin.</title>
        <authorList>
            <person name="Srivastav R."/>
            <person name="Singh A."/>
            <person name="Jangir P.K."/>
            <person name="Kumari C."/>
            <person name="Muduli S."/>
            <person name="Sharma R."/>
        </authorList>
    </citation>
    <scope>NUCLEOTIDE SEQUENCE [LARGE SCALE GENOMIC DNA]</scope>
    <source>
        <strain evidence="2 3">S46</strain>
    </source>
</reference>
<evidence type="ECO:0000259" key="1">
    <source>
        <dbReference type="SMART" id="SM00731"/>
    </source>
</evidence>
<dbReference type="InterPro" id="IPR006640">
    <property type="entry name" value="SprT-like_domain"/>
</dbReference>
<accession>K9AIG3</accession>
<dbReference type="AlphaFoldDB" id="K9AIG3"/>
<dbReference type="InterPro" id="IPR035240">
    <property type="entry name" value="SprT_Zn_ribbon"/>
</dbReference>
<evidence type="ECO:0000313" key="3">
    <source>
        <dbReference type="Proteomes" id="UP000009885"/>
    </source>
</evidence>
<feature type="domain" description="SprT-like" evidence="1">
    <location>
        <begin position="1"/>
        <end position="108"/>
    </location>
</feature>
<name>K9AIG3_9STAP</name>
<dbReference type="GO" id="GO:0006950">
    <property type="term" value="P:response to stress"/>
    <property type="evidence" value="ECO:0007669"/>
    <property type="project" value="UniProtKB-ARBA"/>
</dbReference>
<gene>
    <name evidence="2" type="ORF">C273_07782</name>
</gene>
<dbReference type="SMART" id="SM00731">
    <property type="entry name" value="SprT"/>
    <property type="match status" value="1"/>
</dbReference>
<proteinExistence type="predicted"/>
<dbReference type="eggNOG" id="COG3091">
    <property type="taxonomic scope" value="Bacteria"/>
</dbReference>